<dbReference type="InterPro" id="IPR021884">
    <property type="entry name" value="Ice-bd_prot"/>
</dbReference>
<sequence length="318" mass="32494">MSLGDADDCVVMAGNAVTSTHLTMITGAVALSPGTTLVGFPPGVVRGEVHRNNAEAKEEMADAVAAYNDAAGRTPTATIPPDLGGGATITPGVYDTPGGVFELAGTLTLDAEGDPDAVFIFQADSALNTARVSNIDLENGAQEDNIVWQVGDSATLGTLSTFRGNILALNGVTVMRGAAVYGRTMALNNVVTLNGTTTLPATRVTLPNNPATATSLTSSPNPSRTGEPVTFVAKVSGDFLGVSPTNTVLFKDGSVVIGSAMLDKLGVATFTTTELTRGVHPITAVYVAGGTAVGEAWVDFAPSESSVVNQQVLRRRTA</sequence>
<protein>
    <recommendedName>
        <fullName evidence="3">Bacterial Ig-like domain-containing protein</fullName>
    </recommendedName>
</protein>
<evidence type="ECO:0000313" key="4">
    <source>
        <dbReference type="EMBL" id="MDP9866858.1"/>
    </source>
</evidence>
<dbReference type="Pfam" id="PF16640">
    <property type="entry name" value="Big_3_5"/>
    <property type="match status" value="1"/>
</dbReference>
<dbReference type="InterPro" id="IPR013783">
    <property type="entry name" value="Ig-like_fold"/>
</dbReference>
<accession>A0ABT9RCI3</accession>
<comment type="similarity">
    <text evidence="1">Belongs to the ice-binding protein family.</text>
</comment>
<reference evidence="4 5" key="1">
    <citation type="submission" date="2023-07" db="EMBL/GenBank/DDBJ databases">
        <title>Sequencing the genomes of 1000 actinobacteria strains.</title>
        <authorList>
            <person name="Klenk H.-P."/>
        </authorList>
    </citation>
    <scope>NUCLEOTIDE SEQUENCE [LARGE SCALE GENOMIC DNA]</scope>
    <source>
        <strain evidence="4 5">DSM 44109</strain>
    </source>
</reference>
<evidence type="ECO:0000313" key="5">
    <source>
        <dbReference type="Proteomes" id="UP001230426"/>
    </source>
</evidence>
<dbReference type="RefSeq" id="WP_306868014.1">
    <property type="nucleotide sequence ID" value="NZ_JAUSRB010000002.1"/>
</dbReference>
<organism evidence="4 5">
    <name type="scientific">Streptosporangium brasiliense</name>
    <dbReference type="NCBI Taxonomy" id="47480"/>
    <lineage>
        <taxon>Bacteria</taxon>
        <taxon>Bacillati</taxon>
        <taxon>Actinomycetota</taxon>
        <taxon>Actinomycetes</taxon>
        <taxon>Streptosporangiales</taxon>
        <taxon>Streptosporangiaceae</taxon>
        <taxon>Streptosporangium</taxon>
    </lineage>
</organism>
<dbReference type="EMBL" id="JAUSRB010000002">
    <property type="protein sequence ID" value="MDP9866858.1"/>
    <property type="molecule type" value="Genomic_DNA"/>
</dbReference>
<comment type="caution">
    <text evidence="4">The sequence shown here is derived from an EMBL/GenBank/DDBJ whole genome shotgun (WGS) entry which is preliminary data.</text>
</comment>
<gene>
    <name evidence="4" type="ORF">J2S55_006124</name>
</gene>
<dbReference type="Proteomes" id="UP001230426">
    <property type="component" value="Unassembled WGS sequence"/>
</dbReference>
<dbReference type="Gene3D" id="2.60.40.10">
    <property type="entry name" value="Immunoglobulins"/>
    <property type="match status" value="1"/>
</dbReference>
<keyword evidence="2" id="KW-0732">Signal</keyword>
<keyword evidence="5" id="KW-1185">Reference proteome</keyword>
<feature type="domain" description="Bacterial Ig-like" evidence="3">
    <location>
        <begin position="216"/>
        <end position="312"/>
    </location>
</feature>
<dbReference type="InterPro" id="IPR032109">
    <property type="entry name" value="Big_3_5"/>
</dbReference>
<dbReference type="Pfam" id="PF11999">
    <property type="entry name" value="Ice_binding"/>
    <property type="match status" value="1"/>
</dbReference>
<proteinExistence type="inferred from homology"/>
<name>A0ABT9RCI3_9ACTN</name>
<evidence type="ECO:0000259" key="3">
    <source>
        <dbReference type="Pfam" id="PF16640"/>
    </source>
</evidence>
<evidence type="ECO:0000256" key="2">
    <source>
        <dbReference type="ARBA" id="ARBA00022729"/>
    </source>
</evidence>
<evidence type="ECO:0000256" key="1">
    <source>
        <dbReference type="ARBA" id="ARBA00005445"/>
    </source>
</evidence>